<dbReference type="InterPro" id="IPR011009">
    <property type="entry name" value="Kinase-like_dom_sf"/>
</dbReference>
<evidence type="ECO:0000313" key="2">
    <source>
        <dbReference type="EMBL" id="KAF2226587.1"/>
    </source>
</evidence>
<dbReference type="OrthoDB" id="5979581at2759"/>
<gene>
    <name evidence="2" type="ORF">BDZ85DRAFT_256412</name>
</gene>
<evidence type="ECO:0000259" key="1">
    <source>
        <dbReference type="PROSITE" id="PS50011"/>
    </source>
</evidence>
<dbReference type="EMBL" id="ML992502">
    <property type="protein sequence ID" value="KAF2226587.1"/>
    <property type="molecule type" value="Genomic_DNA"/>
</dbReference>
<dbReference type="Gene3D" id="1.10.510.10">
    <property type="entry name" value="Transferase(Phosphotransferase) domain 1"/>
    <property type="match status" value="1"/>
</dbReference>
<feature type="domain" description="Protein kinase" evidence="1">
    <location>
        <begin position="1"/>
        <end position="51"/>
    </location>
</feature>
<dbReference type="AlphaFoldDB" id="A0A6A6GLN4"/>
<keyword evidence="3" id="KW-1185">Reference proteome</keyword>
<dbReference type="GO" id="GO:0004672">
    <property type="term" value="F:protein kinase activity"/>
    <property type="evidence" value="ECO:0007669"/>
    <property type="project" value="InterPro"/>
</dbReference>
<dbReference type="Proteomes" id="UP000799538">
    <property type="component" value="Unassembled WGS sequence"/>
</dbReference>
<accession>A0A6A6GLN4</accession>
<dbReference type="InterPro" id="IPR000719">
    <property type="entry name" value="Prot_kinase_dom"/>
</dbReference>
<organism evidence="2 3">
    <name type="scientific">Elsinoe ampelina</name>
    <dbReference type="NCBI Taxonomy" id="302913"/>
    <lineage>
        <taxon>Eukaryota</taxon>
        <taxon>Fungi</taxon>
        <taxon>Dikarya</taxon>
        <taxon>Ascomycota</taxon>
        <taxon>Pezizomycotina</taxon>
        <taxon>Dothideomycetes</taxon>
        <taxon>Dothideomycetidae</taxon>
        <taxon>Myriangiales</taxon>
        <taxon>Elsinoaceae</taxon>
        <taxon>Elsinoe</taxon>
    </lineage>
</organism>
<proteinExistence type="predicted"/>
<dbReference type="GO" id="GO:0005524">
    <property type="term" value="F:ATP binding"/>
    <property type="evidence" value="ECO:0007669"/>
    <property type="project" value="InterPro"/>
</dbReference>
<dbReference type="SUPFAM" id="SSF56112">
    <property type="entry name" value="Protein kinase-like (PK-like)"/>
    <property type="match status" value="1"/>
</dbReference>
<reference evidence="3" key="1">
    <citation type="journal article" date="2020" name="Stud. Mycol.">
        <title>101 Dothideomycetes genomes: A test case for predicting lifestyles and emergence of pathogens.</title>
        <authorList>
            <person name="Haridas S."/>
            <person name="Albert R."/>
            <person name="Binder M."/>
            <person name="Bloem J."/>
            <person name="LaButti K."/>
            <person name="Salamov A."/>
            <person name="Andreopoulos B."/>
            <person name="Baker S."/>
            <person name="Barry K."/>
            <person name="Bills G."/>
            <person name="Bluhm B."/>
            <person name="Cannon C."/>
            <person name="Castanera R."/>
            <person name="Culley D."/>
            <person name="Daum C."/>
            <person name="Ezra D."/>
            <person name="Gonzalez J."/>
            <person name="Henrissat B."/>
            <person name="Kuo A."/>
            <person name="Liang C."/>
            <person name="Lipzen A."/>
            <person name="Lutzoni F."/>
            <person name="Magnuson J."/>
            <person name="Mondo S."/>
            <person name="Nolan M."/>
            <person name="Ohm R."/>
            <person name="Pangilinan J."/>
            <person name="Park H.-J."/>
            <person name="Ramirez L."/>
            <person name="Alfaro M."/>
            <person name="Sun H."/>
            <person name="Tritt A."/>
            <person name="Yoshinaga Y."/>
            <person name="Zwiers L.-H."/>
            <person name="Turgeon B."/>
            <person name="Goodwin S."/>
            <person name="Spatafora J."/>
            <person name="Crous P."/>
            <person name="Grigoriev I."/>
        </authorList>
    </citation>
    <scope>NUCLEOTIDE SEQUENCE [LARGE SCALE GENOMIC DNA]</scope>
    <source>
        <strain evidence="3">CECT 20119</strain>
    </source>
</reference>
<sequence>MDERHDYLSDFLAPELAMDLSAPSQASDVWALGCCIFQLVTGCHPFSYRNH</sequence>
<evidence type="ECO:0000313" key="3">
    <source>
        <dbReference type="Proteomes" id="UP000799538"/>
    </source>
</evidence>
<dbReference type="PROSITE" id="PS50011">
    <property type="entry name" value="PROTEIN_KINASE_DOM"/>
    <property type="match status" value="1"/>
</dbReference>
<protein>
    <recommendedName>
        <fullName evidence="1">Protein kinase domain-containing protein</fullName>
    </recommendedName>
</protein>
<name>A0A6A6GLN4_9PEZI</name>